<organism evidence="1 2">
    <name type="scientific">Lolium multiflorum</name>
    <name type="common">Italian ryegrass</name>
    <name type="synonym">Lolium perenne subsp. multiflorum</name>
    <dbReference type="NCBI Taxonomy" id="4521"/>
    <lineage>
        <taxon>Eukaryota</taxon>
        <taxon>Viridiplantae</taxon>
        <taxon>Streptophyta</taxon>
        <taxon>Embryophyta</taxon>
        <taxon>Tracheophyta</taxon>
        <taxon>Spermatophyta</taxon>
        <taxon>Magnoliopsida</taxon>
        <taxon>Liliopsida</taxon>
        <taxon>Poales</taxon>
        <taxon>Poaceae</taxon>
        <taxon>BOP clade</taxon>
        <taxon>Pooideae</taxon>
        <taxon>Poodae</taxon>
        <taxon>Poeae</taxon>
        <taxon>Poeae Chloroplast Group 2 (Poeae type)</taxon>
        <taxon>Loliodinae</taxon>
        <taxon>Loliinae</taxon>
        <taxon>Lolium</taxon>
    </lineage>
</organism>
<sequence>MQANLYNNLNLKINPDIYNNNQVQVHLNKLKDNIHRKLVYFNTQHQVTKVKLQVLLRVFGDNLHGQ</sequence>
<dbReference type="EMBL" id="JAUUTY010000005">
    <property type="protein sequence ID" value="KAK1631646.1"/>
    <property type="molecule type" value="Genomic_DNA"/>
</dbReference>
<evidence type="ECO:0000313" key="2">
    <source>
        <dbReference type="Proteomes" id="UP001231189"/>
    </source>
</evidence>
<keyword evidence="2" id="KW-1185">Reference proteome</keyword>
<dbReference type="AlphaFoldDB" id="A0AAD8RXF2"/>
<gene>
    <name evidence="1" type="ORF">QYE76_005961</name>
</gene>
<dbReference type="Proteomes" id="UP001231189">
    <property type="component" value="Unassembled WGS sequence"/>
</dbReference>
<name>A0AAD8RXF2_LOLMU</name>
<proteinExistence type="predicted"/>
<evidence type="ECO:0000313" key="1">
    <source>
        <dbReference type="EMBL" id="KAK1631646.1"/>
    </source>
</evidence>
<accession>A0AAD8RXF2</accession>
<comment type="caution">
    <text evidence="1">The sequence shown here is derived from an EMBL/GenBank/DDBJ whole genome shotgun (WGS) entry which is preliminary data.</text>
</comment>
<reference evidence="1" key="1">
    <citation type="submission" date="2023-07" db="EMBL/GenBank/DDBJ databases">
        <title>A chromosome-level genome assembly of Lolium multiflorum.</title>
        <authorList>
            <person name="Chen Y."/>
            <person name="Copetti D."/>
            <person name="Kolliker R."/>
            <person name="Studer B."/>
        </authorList>
    </citation>
    <scope>NUCLEOTIDE SEQUENCE</scope>
    <source>
        <strain evidence="1">02402/16</strain>
        <tissue evidence="1">Leaf</tissue>
    </source>
</reference>
<protein>
    <submittedName>
        <fullName evidence="1">Uncharacterized protein</fullName>
    </submittedName>
</protein>